<gene>
    <name evidence="1" type="ORF">PsorP6_008616</name>
</gene>
<comment type="caution">
    <text evidence="1">The sequence shown here is derived from an EMBL/GenBank/DDBJ whole genome shotgun (WGS) entry which is preliminary data.</text>
</comment>
<evidence type="ECO:0000313" key="1">
    <source>
        <dbReference type="EMBL" id="KAI9915868.1"/>
    </source>
</evidence>
<reference evidence="1 2" key="1">
    <citation type="journal article" date="2022" name="bioRxiv">
        <title>The genome of the oomycete Peronosclerospora sorghi, a cosmopolitan pathogen of maize and sorghum, is inflated with dispersed pseudogenes.</title>
        <authorList>
            <person name="Fletcher K."/>
            <person name="Martin F."/>
            <person name="Isakeit T."/>
            <person name="Cavanaugh K."/>
            <person name="Magill C."/>
            <person name="Michelmore R."/>
        </authorList>
    </citation>
    <scope>NUCLEOTIDE SEQUENCE [LARGE SCALE GENOMIC DNA]</scope>
    <source>
        <strain evidence="1">P6</strain>
    </source>
</reference>
<name>A0ACC0WCN1_9STRA</name>
<keyword evidence="2" id="KW-1185">Reference proteome</keyword>
<sequence length="93" mass="11010">MREVNLKQFAYDSCMRVINENCPACFHEPKKRHRVKKKLAQEEILYPNMYNSLRRALLSLMDDASYASLEAVRARLEQAQQSCKHYLSFKQRA</sequence>
<dbReference type="Proteomes" id="UP001163321">
    <property type="component" value="Chromosome 3"/>
</dbReference>
<protein>
    <submittedName>
        <fullName evidence="1">Uncharacterized protein</fullName>
    </submittedName>
</protein>
<accession>A0ACC0WCN1</accession>
<dbReference type="EMBL" id="CM047582">
    <property type="protein sequence ID" value="KAI9915868.1"/>
    <property type="molecule type" value="Genomic_DNA"/>
</dbReference>
<organism evidence="1 2">
    <name type="scientific">Peronosclerospora sorghi</name>
    <dbReference type="NCBI Taxonomy" id="230839"/>
    <lineage>
        <taxon>Eukaryota</taxon>
        <taxon>Sar</taxon>
        <taxon>Stramenopiles</taxon>
        <taxon>Oomycota</taxon>
        <taxon>Peronosporomycetes</taxon>
        <taxon>Peronosporales</taxon>
        <taxon>Peronosporaceae</taxon>
        <taxon>Peronosclerospora</taxon>
    </lineage>
</organism>
<proteinExistence type="predicted"/>
<evidence type="ECO:0000313" key="2">
    <source>
        <dbReference type="Proteomes" id="UP001163321"/>
    </source>
</evidence>